<dbReference type="Pfam" id="PF01337">
    <property type="entry name" value="Barstar"/>
    <property type="match status" value="1"/>
</dbReference>
<accession>A0A058ZIU3</accession>
<protein>
    <submittedName>
        <fullName evidence="3">Barstar (Barnase inhibitor) superfamily protein</fullName>
    </submittedName>
</protein>
<gene>
    <name evidence="3" type="ORF">ATO10_13179</name>
</gene>
<organism evidence="3 4">
    <name type="scientific">Actibacterium atlanticum</name>
    <dbReference type="NCBI Taxonomy" id="1461693"/>
    <lineage>
        <taxon>Bacteria</taxon>
        <taxon>Pseudomonadati</taxon>
        <taxon>Pseudomonadota</taxon>
        <taxon>Alphaproteobacteria</taxon>
        <taxon>Rhodobacterales</taxon>
        <taxon>Roseobacteraceae</taxon>
        <taxon>Actibacterium</taxon>
    </lineage>
</organism>
<proteinExistence type="inferred from homology"/>
<comment type="similarity">
    <text evidence="1">Belongs to the barstar family.</text>
</comment>
<dbReference type="Gene3D" id="3.30.370.10">
    <property type="entry name" value="Barstar-like"/>
    <property type="match status" value="1"/>
</dbReference>
<dbReference type="eggNOG" id="COG2732">
    <property type="taxonomic scope" value="Bacteria"/>
</dbReference>
<reference evidence="3 4" key="1">
    <citation type="submission" date="2013-04" db="EMBL/GenBank/DDBJ databases">
        <title>Shimia sp. 22II-S11-Z10 Genome Sequencing.</title>
        <authorList>
            <person name="Lai Q."/>
            <person name="Li G."/>
            <person name="Shao Z."/>
        </authorList>
    </citation>
    <scope>NUCLEOTIDE SEQUENCE [LARGE SCALE GENOMIC DNA]</scope>
    <source>
        <strain evidence="4">22II-S11-Z10</strain>
    </source>
</reference>
<evidence type="ECO:0000259" key="2">
    <source>
        <dbReference type="Pfam" id="PF01337"/>
    </source>
</evidence>
<evidence type="ECO:0000256" key="1">
    <source>
        <dbReference type="ARBA" id="ARBA00006845"/>
    </source>
</evidence>
<dbReference type="InterPro" id="IPR035905">
    <property type="entry name" value="Barstar-like_sf"/>
</dbReference>
<comment type="caution">
    <text evidence="3">The sequence shown here is derived from an EMBL/GenBank/DDBJ whole genome shotgun (WGS) entry which is preliminary data.</text>
</comment>
<name>A0A058ZIU3_9RHOB</name>
<dbReference type="SUPFAM" id="SSF52038">
    <property type="entry name" value="Barstar-related"/>
    <property type="match status" value="1"/>
</dbReference>
<dbReference type="AlphaFoldDB" id="A0A058ZIU3"/>
<dbReference type="OrthoDB" id="7575400at2"/>
<dbReference type="RefSeq" id="WP_035252360.1">
    <property type="nucleotide sequence ID" value="NZ_AQQY01000010.1"/>
</dbReference>
<evidence type="ECO:0000313" key="4">
    <source>
        <dbReference type="Proteomes" id="UP000024836"/>
    </source>
</evidence>
<evidence type="ECO:0000313" key="3">
    <source>
        <dbReference type="EMBL" id="KCV81135.1"/>
    </source>
</evidence>
<keyword evidence="4" id="KW-1185">Reference proteome</keyword>
<dbReference type="EMBL" id="AQQY01000010">
    <property type="protein sequence ID" value="KCV81135.1"/>
    <property type="molecule type" value="Genomic_DNA"/>
</dbReference>
<dbReference type="InterPro" id="IPR000468">
    <property type="entry name" value="Barstar"/>
</dbReference>
<feature type="domain" description="Barstar (barnase inhibitor)" evidence="2">
    <location>
        <begin position="3"/>
        <end position="85"/>
    </location>
</feature>
<dbReference type="STRING" id="1461693.ATO10_13179"/>
<dbReference type="Proteomes" id="UP000024836">
    <property type="component" value="Unassembled WGS sequence"/>
</dbReference>
<sequence length="107" mass="12241">MNHVVEIDCQKVRDWDSFHDVFSSAFGFPAFYGRNMNAWHDCMSSLDDGFCVFEALPTDTVTITLKHADFLKTRAPELLTAVHEGVAFVNSRRMENREMPMLLLAIN</sequence>